<evidence type="ECO:0000256" key="6">
    <source>
        <dbReference type="ARBA" id="ARBA00023235"/>
    </source>
</evidence>
<dbReference type="Gene3D" id="3.10.50.40">
    <property type="match status" value="2"/>
</dbReference>
<dbReference type="PANTHER" id="PTHR47637">
    <property type="entry name" value="CHAPERONE SURA"/>
    <property type="match status" value="1"/>
</dbReference>
<keyword evidence="5 7" id="KW-0143">Chaperone</keyword>
<dbReference type="Gene3D" id="1.10.4030.10">
    <property type="entry name" value="Porin chaperone SurA, peptide-binding domain"/>
    <property type="match status" value="1"/>
</dbReference>
<accession>A0ABU3R472</accession>
<dbReference type="PROSITE" id="PS50198">
    <property type="entry name" value="PPIC_PPIASE_2"/>
    <property type="match status" value="2"/>
</dbReference>
<feature type="chain" id="PRO_5044909110" description="Chaperone SurA" evidence="7">
    <location>
        <begin position="20"/>
        <end position="429"/>
    </location>
</feature>
<dbReference type="InterPro" id="IPR000297">
    <property type="entry name" value="PPIase_PpiC"/>
</dbReference>
<comment type="catalytic activity">
    <reaction evidence="7">
        <text>[protein]-peptidylproline (omega=180) = [protein]-peptidylproline (omega=0)</text>
        <dbReference type="Rhea" id="RHEA:16237"/>
        <dbReference type="Rhea" id="RHEA-COMP:10747"/>
        <dbReference type="Rhea" id="RHEA-COMP:10748"/>
        <dbReference type="ChEBI" id="CHEBI:83833"/>
        <dbReference type="ChEBI" id="CHEBI:83834"/>
        <dbReference type="EC" id="5.2.1.8"/>
    </reaction>
</comment>
<evidence type="ECO:0000256" key="2">
    <source>
        <dbReference type="ARBA" id="ARBA00022737"/>
    </source>
</evidence>
<evidence type="ECO:0000256" key="3">
    <source>
        <dbReference type="ARBA" id="ARBA00022764"/>
    </source>
</evidence>
<keyword evidence="2 7" id="KW-0677">Repeat</keyword>
<proteinExistence type="inferred from homology"/>
<comment type="domain">
    <text evidence="7">The PPIase activity resides only in the second parvulin domain. The N-terminal region and the C-terminal tail are necessary and sufficient for the chaperone activity of SurA. The PPIase activity is dispensable for SurA to function as a chaperone. The N-terminal region and the C-terminal tail are also required for porin recognition.</text>
</comment>
<evidence type="ECO:0000256" key="7">
    <source>
        <dbReference type="HAMAP-Rule" id="MF_01183"/>
    </source>
</evidence>
<dbReference type="NCBIfam" id="NF008038">
    <property type="entry name" value="PRK10770.1"/>
    <property type="match status" value="1"/>
</dbReference>
<dbReference type="RefSeq" id="WP_315948088.1">
    <property type="nucleotide sequence ID" value="NZ_JAWCUA010000010.1"/>
</dbReference>
<dbReference type="SUPFAM" id="SSF54534">
    <property type="entry name" value="FKBP-like"/>
    <property type="match status" value="2"/>
</dbReference>
<feature type="domain" description="PpiC" evidence="8">
    <location>
        <begin position="173"/>
        <end position="274"/>
    </location>
</feature>
<dbReference type="InterPro" id="IPR050280">
    <property type="entry name" value="OMP_Chaperone_SurA"/>
</dbReference>
<dbReference type="PANTHER" id="PTHR47637:SF1">
    <property type="entry name" value="CHAPERONE SURA"/>
    <property type="match status" value="1"/>
</dbReference>
<keyword evidence="6 7" id="KW-0413">Isomerase</keyword>
<dbReference type="HAMAP" id="MF_01183">
    <property type="entry name" value="Chaperone_SurA"/>
    <property type="match status" value="1"/>
</dbReference>
<comment type="function">
    <text evidence="7">Chaperone involved in the correct folding and assembly of outer membrane proteins. Recognizes specific patterns of aromatic residues and the orientation of their side chains, which are found more frequently in integral outer membrane proteins. May act in both early periplasmic and late outer membrane-associated steps of protein maturation.</text>
</comment>
<keyword evidence="1 7" id="KW-0732">Signal</keyword>
<evidence type="ECO:0000313" key="10">
    <source>
        <dbReference type="Proteomes" id="UP001257914"/>
    </source>
</evidence>
<feature type="signal peptide" evidence="7">
    <location>
        <begin position="1"/>
        <end position="19"/>
    </location>
</feature>
<dbReference type="InterPro" id="IPR015391">
    <property type="entry name" value="SurA_N"/>
</dbReference>
<evidence type="ECO:0000256" key="5">
    <source>
        <dbReference type="ARBA" id="ARBA00023186"/>
    </source>
</evidence>
<keyword evidence="4 7" id="KW-0697">Rotamase</keyword>
<keyword evidence="10" id="KW-1185">Reference proteome</keyword>
<dbReference type="InterPro" id="IPR027304">
    <property type="entry name" value="Trigger_fact/SurA_dom_sf"/>
</dbReference>
<dbReference type="Proteomes" id="UP001257914">
    <property type="component" value="Unassembled WGS sequence"/>
</dbReference>
<keyword evidence="3 7" id="KW-0574">Periplasm</keyword>
<dbReference type="EMBL" id="JAWCUA010000010">
    <property type="protein sequence ID" value="MDU0114466.1"/>
    <property type="molecule type" value="Genomic_DNA"/>
</dbReference>
<organism evidence="9 10">
    <name type="scientific">Psychrosphaera aquimarina</name>
    <dbReference type="NCBI Taxonomy" id="2044854"/>
    <lineage>
        <taxon>Bacteria</taxon>
        <taxon>Pseudomonadati</taxon>
        <taxon>Pseudomonadota</taxon>
        <taxon>Gammaproteobacteria</taxon>
        <taxon>Alteromonadales</taxon>
        <taxon>Pseudoalteromonadaceae</taxon>
        <taxon>Psychrosphaera</taxon>
    </lineage>
</organism>
<protein>
    <recommendedName>
        <fullName evidence="7">Chaperone SurA</fullName>
    </recommendedName>
    <alternativeName>
        <fullName evidence="7">Peptidyl-prolyl cis-trans isomerase SurA</fullName>
        <shortName evidence="7">PPIase SurA</shortName>
        <ecNumber evidence="7">5.2.1.8</ecNumber>
    </alternativeName>
    <alternativeName>
        <fullName evidence="7">Rotamase SurA</fullName>
    </alternativeName>
</protein>
<dbReference type="InterPro" id="IPR023034">
    <property type="entry name" value="PPIase_SurA"/>
</dbReference>
<dbReference type="InterPro" id="IPR046357">
    <property type="entry name" value="PPIase_dom_sf"/>
</dbReference>
<dbReference type="SUPFAM" id="SSF109998">
    <property type="entry name" value="Triger factor/SurA peptide-binding domain-like"/>
    <property type="match status" value="1"/>
</dbReference>
<name>A0ABU3R472_9GAMM</name>
<dbReference type="EC" id="5.2.1.8" evidence="7"/>
<gene>
    <name evidence="7 9" type="primary">surA</name>
    <name evidence="9" type="ORF">RT723_16005</name>
</gene>
<sequence length="429" mass="47767" precursor="true">MINKSIISLTLLCSLFVSAAIQAEPKPIDHVTVIVNDGVILEGEIQAIIDEVKSTALLNNQSLPSDRALRAQAVDRLILNSIQMQMAERMGIQVSDAHLDSVLQNIAQSQNISVEQMRQEIVKSGESYERYREKLREEVALNEVRRGNVHRRVNISLQEVTTLIGLMDENSSKEEYQIGHILVSVPSKAAQSEVDAKKDIADKVISLLKDGSDFKKVAIASSSGAKALEGGDWGYMGINEMPSLFSESVRGKKTGDLIGPLRSGAGFHIVKILDIRGRQTVEVKEVLARHILITPSIILSEEKAKNMLNKFLAQVEDGSADFGKLAKQHSEDPGSALKNGELGWANPDIYAPKFKEVLASLKIGEYSKPFRTQFGWHVVQLMEERTADATEKSKQDQAYQILYKRKFAEETENWLREIRDQAFIEVIAE</sequence>
<evidence type="ECO:0000313" key="9">
    <source>
        <dbReference type="EMBL" id="MDU0114466.1"/>
    </source>
</evidence>
<dbReference type="Pfam" id="PF00639">
    <property type="entry name" value="Rotamase"/>
    <property type="match status" value="1"/>
</dbReference>
<evidence type="ECO:0000256" key="1">
    <source>
        <dbReference type="ARBA" id="ARBA00022729"/>
    </source>
</evidence>
<dbReference type="Pfam" id="PF09312">
    <property type="entry name" value="SurA_N"/>
    <property type="match status" value="1"/>
</dbReference>
<reference evidence="9 10" key="1">
    <citation type="submission" date="2023-10" db="EMBL/GenBank/DDBJ databases">
        <title>Psychrosphaera aquimaarina strain SW33 isolated from seawater.</title>
        <authorList>
            <person name="Bayburt H."/>
            <person name="Kim J.M."/>
            <person name="Choi B.J."/>
            <person name="Jeon C.O."/>
        </authorList>
    </citation>
    <scope>NUCLEOTIDE SEQUENCE [LARGE SCALE GENOMIC DNA]</scope>
    <source>
        <strain evidence="9 10">KCTC 52743</strain>
    </source>
</reference>
<comment type="caution">
    <text evidence="9">The sequence shown here is derived from an EMBL/GenBank/DDBJ whole genome shotgun (WGS) entry which is preliminary data.</text>
</comment>
<dbReference type="GO" id="GO:0016853">
    <property type="term" value="F:isomerase activity"/>
    <property type="evidence" value="ECO:0007669"/>
    <property type="project" value="UniProtKB-KW"/>
</dbReference>
<comment type="subcellular location">
    <subcellularLocation>
        <location evidence="7">Periplasm</location>
    </subcellularLocation>
    <text evidence="7">Is capable of associating with the outer membrane.</text>
</comment>
<dbReference type="Pfam" id="PF13616">
    <property type="entry name" value="Rotamase_3"/>
    <property type="match status" value="1"/>
</dbReference>
<evidence type="ECO:0000256" key="4">
    <source>
        <dbReference type="ARBA" id="ARBA00023110"/>
    </source>
</evidence>
<feature type="domain" description="PpiC" evidence="8">
    <location>
        <begin position="283"/>
        <end position="383"/>
    </location>
</feature>
<evidence type="ECO:0000259" key="8">
    <source>
        <dbReference type="PROSITE" id="PS50198"/>
    </source>
</evidence>